<feature type="transmembrane region" description="Helical" evidence="5">
    <location>
        <begin position="18"/>
        <end position="38"/>
    </location>
</feature>
<keyword evidence="3 5" id="KW-1133">Transmembrane helix</keyword>
<name>A0ABP9LRJ3_9GAMM</name>
<feature type="transmembrane region" description="Helical" evidence="5">
    <location>
        <begin position="119"/>
        <end position="142"/>
    </location>
</feature>
<evidence type="ECO:0000256" key="1">
    <source>
        <dbReference type="ARBA" id="ARBA00004141"/>
    </source>
</evidence>
<dbReference type="Gene3D" id="3.30.750.24">
    <property type="entry name" value="STAS domain"/>
    <property type="match status" value="1"/>
</dbReference>
<organism evidence="7 8">
    <name type="scientific">Lysobacter panacisoli</name>
    <dbReference type="NCBI Taxonomy" id="1255263"/>
    <lineage>
        <taxon>Bacteria</taxon>
        <taxon>Pseudomonadati</taxon>
        <taxon>Pseudomonadota</taxon>
        <taxon>Gammaproteobacteria</taxon>
        <taxon>Lysobacterales</taxon>
        <taxon>Lysobacteraceae</taxon>
        <taxon>Lysobacter</taxon>
    </lineage>
</organism>
<evidence type="ECO:0000256" key="2">
    <source>
        <dbReference type="ARBA" id="ARBA00022692"/>
    </source>
</evidence>
<proteinExistence type="predicted"/>
<feature type="transmembrane region" description="Helical" evidence="5">
    <location>
        <begin position="172"/>
        <end position="190"/>
    </location>
</feature>
<dbReference type="SUPFAM" id="SSF52091">
    <property type="entry name" value="SpoIIaa-like"/>
    <property type="match status" value="1"/>
</dbReference>
<accession>A0ABP9LRJ3</accession>
<dbReference type="InterPro" id="IPR011547">
    <property type="entry name" value="SLC26A/SulP_dom"/>
</dbReference>
<dbReference type="PROSITE" id="PS50801">
    <property type="entry name" value="STAS"/>
    <property type="match status" value="1"/>
</dbReference>
<feature type="domain" description="STAS" evidence="6">
    <location>
        <begin position="431"/>
        <end position="544"/>
    </location>
</feature>
<keyword evidence="4 5" id="KW-0472">Membrane</keyword>
<dbReference type="Pfam" id="PF00916">
    <property type="entry name" value="Sulfate_transp"/>
    <property type="match status" value="1"/>
</dbReference>
<comment type="subcellular location">
    <subcellularLocation>
        <location evidence="1">Membrane</location>
        <topology evidence="1">Multi-pass membrane protein</topology>
    </subcellularLocation>
</comment>
<feature type="transmembrane region" description="Helical" evidence="5">
    <location>
        <begin position="375"/>
        <end position="405"/>
    </location>
</feature>
<dbReference type="PANTHER" id="PTHR11814">
    <property type="entry name" value="SULFATE TRANSPORTER"/>
    <property type="match status" value="1"/>
</dbReference>
<gene>
    <name evidence="7" type="ORF">GCM10025759_30380</name>
</gene>
<dbReference type="InterPro" id="IPR001902">
    <property type="entry name" value="SLC26A/SulP_fam"/>
</dbReference>
<dbReference type="EMBL" id="BAABKY010000004">
    <property type="protein sequence ID" value="GAA5080752.1"/>
    <property type="molecule type" value="Genomic_DNA"/>
</dbReference>
<evidence type="ECO:0000259" key="6">
    <source>
        <dbReference type="PROSITE" id="PS50801"/>
    </source>
</evidence>
<feature type="transmembrane region" description="Helical" evidence="5">
    <location>
        <begin position="321"/>
        <end position="338"/>
    </location>
</feature>
<dbReference type="Proteomes" id="UP001501083">
    <property type="component" value="Unassembled WGS sequence"/>
</dbReference>
<keyword evidence="2 5" id="KW-0812">Transmembrane</keyword>
<protein>
    <submittedName>
        <fullName evidence="7">SulP family inorganic anion transporter</fullName>
    </submittedName>
</protein>
<dbReference type="InterPro" id="IPR002645">
    <property type="entry name" value="STAS_dom"/>
</dbReference>
<comment type="caution">
    <text evidence="7">The sequence shown here is derived from an EMBL/GenBank/DDBJ whole genome shotgun (WGS) entry which is preliminary data.</text>
</comment>
<evidence type="ECO:0000256" key="3">
    <source>
        <dbReference type="ARBA" id="ARBA00022989"/>
    </source>
</evidence>
<dbReference type="Pfam" id="PF01740">
    <property type="entry name" value="STAS"/>
    <property type="match status" value="1"/>
</dbReference>
<dbReference type="RefSeq" id="WP_158982285.1">
    <property type="nucleotide sequence ID" value="NZ_BAABKY010000004.1"/>
</dbReference>
<sequence>MAVAEAPVSGGKPLRGDVVAGLTAAAVVIPKAMAYATIAGLPIEVGLYTAFVPMLVYVLLGTSRPLSVSTTTTIAILTGAELSSVAPGADPGQLIVVTATLTLMVGAILVVASLLRLGFVANFISLPVLVGFKAGIGVVIIVDQLPKLLGLHFDKGSFVHNVGEILRGLGHLSWPTLAVGVGTIAVLTLIERLRPRWPAPLIAVAGAIAAAGLLGWENHGIDLVGTVPSGFPHLTLPDLALAQQLWPGACGIALMSFTETIAVGRAFQASHEPLPRANRELLATGAGNVAGAFFGAMPSGGGMSQTAVNRRAGARSQMSEVVTAAATVATMLLLAPLIGLMPHATLAALVIVYSIGLINPADFRDILRVRRTEFLWALAAFAGVMLLGTLKGILVAIVVSLVALAHQAADPAVRLLGRKPGTNVFRARTPEHPDDEAFPGLLLLRLEGRLFFVNAERAAEKIRPLIAQYHPRYVVLDLSGLFDLEYSALSALIDAERRHRAAGVQLVLSGLNPEVHAMVLRSPLGKALGEEWMFFNLEMAVDRLQADAALPTPAESPT</sequence>
<keyword evidence="8" id="KW-1185">Reference proteome</keyword>
<reference evidence="8" key="1">
    <citation type="journal article" date="2019" name="Int. J. Syst. Evol. Microbiol.">
        <title>The Global Catalogue of Microorganisms (GCM) 10K type strain sequencing project: providing services to taxonomists for standard genome sequencing and annotation.</title>
        <authorList>
            <consortium name="The Broad Institute Genomics Platform"/>
            <consortium name="The Broad Institute Genome Sequencing Center for Infectious Disease"/>
            <person name="Wu L."/>
            <person name="Ma J."/>
        </authorList>
    </citation>
    <scope>NUCLEOTIDE SEQUENCE [LARGE SCALE GENOMIC DNA]</scope>
    <source>
        <strain evidence="8">JCM 19212</strain>
    </source>
</reference>
<evidence type="ECO:0000313" key="7">
    <source>
        <dbReference type="EMBL" id="GAA5080752.1"/>
    </source>
</evidence>
<dbReference type="NCBIfam" id="TIGR00815">
    <property type="entry name" value="sulP"/>
    <property type="match status" value="1"/>
</dbReference>
<evidence type="ECO:0000256" key="5">
    <source>
        <dbReference type="SAM" id="Phobius"/>
    </source>
</evidence>
<feature type="transmembrane region" description="Helical" evidence="5">
    <location>
        <begin position="92"/>
        <end position="112"/>
    </location>
</feature>
<feature type="transmembrane region" description="Helical" evidence="5">
    <location>
        <begin position="344"/>
        <end position="363"/>
    </location>
</feature>
<feature type="transmembrane region" description="Helical" evidence="5">
    <location>
        <begin position="197"/>
        <end position="216"/>
    </location>
</feature>
<evidence type="ECO:0000313" key="8">
    <source>
        <dbReference type="Proteomes" id="UP001501083"/>
    </source>
</evidence>
<evidence type="ECO:0000256" key="4">
    <source>
        <dbReference type="ARBA" id="ARBA00023136"/>
    </source>
</evidence>
<dbReference type="CDD" id="cd07042">
    <property type="entry name" value="STAS_SulP_like_sulfate_transporter"/>
    <property type="match status" value="1"/>
</dbReference>
<dbReference type="InterPro" id="IPR036513">
    <property type="entry name" value="STAS_dom_sf"/>
</dbReference>